<dbReference type="GO" id="GO:0003824">
    <property type="term" value="F:catalytic activity"/>
    <property type="evidence" value="ECO:0007669"/>
    <property type="project" value="UniProtKB-KW"/>
</dbReference>
<reference evidence="3 4" key="1">
    <citation type="journal article" date="2018" name="Front. Plant Sci.">
        <title>Red Clover (Trifolium pratense) and Zigzag Clover (T. medium) - A Picture of Genomic Similarities and Differences.</title>
        <authorList>
            <person name="Dluhosova J."/>
            <person name="Istvanek J."/>
            <person name="Nedelnik J."/>
            <person name="Repkova J."/>
        </authorList>
    </citation>
    <scope>NUCLEOTIDE SEQUENCE [LARGE SCALE GENOMIC DNA]</scope>
    <source>
        <strain evidence="4">cv. 10/8</strain>
        <tissue evidence="3">Leaf</tissue>
    </source>
</reference>
<dbReference type="PANTHER" id="PTHR37984:SF5">
    <property type="entry name" value="PROTEIN NYNRIN-LIKE"/>
    <property type="match status" value="1"/>
</dbReference>
<dbReference type="InterPro" id="IPR043128">
    <property type="entry name" value="Rev_trsase/Diguanyl_cyclase"/>
</dbReference>
<name>A0A392PC61_9FABA</name>
<evidence type="ECO:0000259" key="2">
    <source>
        <dbReference type="Pfam" id="PF17919"/>
    </source>
</evidence>
<dbReference type="PANTHER" id="PTHR37984">
    <property type="entry name" value="PROTEIN CBG26694"/>
    <property type="match status" value="1"/>
</dbReference>
<comment type="caution">
    <text evidence="3">The sequence shown here is derived from an EMBL/GenBank/DDBJ whole genome shotgun (WGS) entry which is preliminary data.</text>
</comment>
<dbReference type="EMBL" id="LXQA010073495">
    <property type="protein sequence ID" value="MCI09678.1"/>
    <property type="molecule type" value="Genomic_DNA"/>
</dbReference>
<dbReference type="InterPro" id="IPR043502">
    <property type="entry name" value="DNA/RNA_pol_sf"/>
</dbReference>
<dbReference type="Pfam" id="PF17919">
    <property type="entry name" value="RT_RNaseH_2"/>
    <property type="match status" value="1"/>
</dbReference>
<dbReference type="InterPro" id="IPR050951">
    <property type="entry name" value="Retrovirus_Pol_polyprotein"/>
</dbReference>
<organism evidence="3 4">
    <name type="scientific">Trifolium medium</name>
    <dbReference type="NCBI Taxonomy" id="97028"/>
    <lineage>
        <taxon>Eukaryota</taxon>
        <taxon>Viridiplantae</taxon>
        <taxon>Streptophyta</taxon>
        <taxon>Embryophyta</taxon>
        <taxon>Tracheophyta</taxon>
        <taxon>Spermatophyta</taxon>
        <taxon>Magnoliopsida</taxon>
        <taxon>eudicotyledons</taxon>
        <taxon>Gunneridae</taxon>
        <taxon>Pentapetalae</taxon>
        <taxon>rosids</taxon>
        <taxon>fabids</taxon>
        <taxon>Fabales</taxon>
        <taxon>Fabaceae</taxon>
        <taxon>Papilionoideae</taxon>
        <taxon>50 kb inversion clade</taxon>
        <taxon>NPAAA clade</taxon>
        <taxon>Hologalegina</taxon>
        <taxon>IRL clade</taxon>
        <taxon>Trifolieae</taxon>
        <taxon>Trifolium</taxon>
    </lineage>
</organism>
<evidence type="ECO:0000256" key="1">
    <source>
        <dbReference type="ARBA" id="ARBA00023268"/>
    </source>
</evidence>
<feature type="non-terminal residue" evidence="3">
    <location>
        <position position="268"/>
    </location>
</feature>
<dbReference type="FunFam" id="3.30.70.270:FF:000020">
    <property type="entry name" value="Transposon Tf2-6 polyprotein-like Protein"/>
    <property type="match status" value="1"/>
</dbReference>
<feature type="non-terminal residue" evidence="3">
    <location>
        <position position="1"/>
    </location>
</feature>
<evidence type="ECO:0000313" key="4">
    <source>
        <dbReference type="Proteomes" id="UP000265520"/>
    </source>
</evidence>
<accession>A0A392PC61</accession>
<dbReference type="SUPFAM" id="SSF56672">
    <property type="entry name" value="DNA/RNA polymerases"/>
    <property type="match status" value="1"/>
</dbReference>
<keyword evidence="1" id="KW-0511">Multifunctional enzyme</keyword>
<dbReference type="AlphaFoldDB" id="A0A392PC61"/>
<feature type="domain" description="Reverse transcriptase/retrotransposon-derived protein RNase H-like" evidence="2">
    <location>
        <begin position="85"/>
        <end position="179"/>
    </location>
</feature>
<dbReference type="Gene3D" id="3.30.70.270">
    <property type="match status" value="1"/>
</dbReference>
<evidence type="ECO:0000313" key="3">
    <source>
        <dbReference type="EMBL" id="MCI09678.1"/>
    </source>
</evidence>
<dbReference type="InterPro" id="IPR041577">
    <property type="entry name" value="RT_RNaseH_2"/>
</dbReference>
<dbReference type="Proteomes" id="UP000265520">
    <property type="component" value="Unassembled WGS sequence"/>
</dbReference>
<sequence length="268" mass="30149">HLLLNKSKCEFALPKVEYLGQFITKEGVSTDPVKIQAVSSWPIPINLKQLRGFLGLAGYYRRFVKDFGKIAQPLTELLKKDSFLWSELATKAFMDLKNALISAPVLGLLDFSKQFIVETDASGKGIGAILMQDHHPLAYISKALGPKQQAMSVYERELLAIVYAVQKWSSYLSHAPFIIKTDQKSIKHILDQKLNTPFQQVWVAKLMGYDFEIQYKEGSLNTAADALSRKDGAELLPLLLSNADTDLLDSIKLSWQMDPYLTNIIQDL</sequence>
<keyword evidence="4" id="KW-1185">Reference proteome</keyword>
<proteinExistence type="predicted"/>
<protein>
    <submittedName>
        <fullName evidence="3">Ty3/gypsy retrotransposon protein</fullName>
    </submittedName>
</protein>
<dbReference type="CDD" id="cd09274">
    <property type="entry name" value="RNase_HI_RT_Ty3"/>
    <property type="match status" value="1"/>
</dbReference>